<evidence type="ECO:0000313" key="2">
    <source>
        <dbReference type="Proteomes" id="UP000697710"/>
    </source>
</evidence>
<dbReference type="EMBL" id="JAGQHR010000012">
    <property type="protein sequence ID" value="MCA9726226.1"/>
    <property type="molecule type" value="Genomic_DNA"/>
</dbReference>
<accession>A0A956LVS3</accession>
<comment type="caution">
    <text evidence="1">The sequence shown here is derived from an EMBL/GenBank/DDBJ whole genome shotgun (WGS) entry which is preliminary data.</text>
</comment>
<evidence type="ECO:0000313" key="1">
    <source>
        <dbReference type="EMBL" id="MCA9726226.1"/>
    </source>
</evidence>
<dbReference type="Proteomes" id="UP000697710">
    <property type="component" value="Unassembled WGS sequence"/>
</dbReference>
<dbReference type="AlphaFoldDB" id="A0A956LVS3"/>
<gene>
    <name evidence="1" type="ORF">KC729_00980</name>
</gene>
<organism evidence="1 2">
    <name type="scientific">Eiseniibacteriota bacterium</name>
    <dbReference type="NCBI Taxonomy" id="2212470"/>
    <lineage>
        <taxon>Bacteria</taxon>
        <taxon>Candidatus Eiseniibacteriota</taxon>
    </lineage>
</organism>
<protein>
    <submittedName>
        <fullName evidence="1">Uncharacterized protein</fullName>
    </submittedName>
</protein>
<reference evidence="1" key="1">
    <citation type="submission" date="2020-04" db="EMBL/GenBank/DDBJ databases">
        <authorList>
            <person name="Zhang T."/>
        </authorList>
    </citation>
    <scope>NUCLEOTIDE SEQUENCE</scope>
    <source>
        <strain evidence="1">HKST-UBA01</strain>
    </source>
</reference>
<reference evidence="1" key="2">
    <citation type="journal article" date="2021" name="Microbiome">
        <title>Successional dynamics and alternative stable states in a saline activated sludge microbial community over 9 years.</title>
        <authorList>
            <person name="Wang Y."/>
            <person name="Ye J."/>
            <person name="Ju F."/>
            <person name="Liu L."/>
            <person name="Boyd J.A."/>
            <person name="Deng Y."/>
            <person name="Parks D.H."/>
            <person name="Jiang X."/>
            <person name="Yin X."/>
            <person name="Woodcroft B.J."/>
            <person name="Tyson G.W."/>
            <person name="Hugenholtz P."/>
            <person name="Polz M.F."/>
            <person name="Zhang T."/>
        </authorList>
    </citation>
    <scope>NUCLEOTIDE SEQUENCE</scope>
    <source>
        <strain evidence="1">HKST-UBA01</strain>
    </source>
</reference>
<proteinExistence type="predicted"/>
<sequence>MQMRSGFRGYTLAILLSAIGVTLLTSAGIAGPNRGAILLVHTDDAQDYSLGVDYSHLSGLECPDDIECPPYDESSCYNNACAINPTSHRGTDLTVFWVLAAVPPLEDDPDQVCPRIKGLTFGINYNEADLRIVDWGTTARVELQTDHWPGPNEGTAIVFPDTKLSPVAEVYWFAAYAYYETVLTLQGHPTQGGQLVDDRVPGNRDLIEGYGSIGFDGAEGTAVDCRFVLPVVDTSWGALKHGFR</sequence>
<name>A0A956LVS3_UNCEI</name>